<sequence>MDPIAEIAAREADLRQAMLAGDVAALDRLLADDLIFTNQDGQRLTKADDLSAHRSGLLRIVRLDPVGAPVMRLLGDAAIACVTVDLAGTYAGQPFGGVFAYTRVWHRAGEAWRVAAGHCSPVA</sequence>
<evidence type="ECO:0000313" key="2">
    <source>
        <dbReference type="EMBL" id="MDE8651517.1"/>
    </source>
</evidence>
<dbReference type="Pfam" id="PF14534">
    <property type="entry name" value="DUF4440"/>
    <property type="match status" value="1"/>
</dbReference>
<accession>A0ABT5WN86</accession>
<evidence type="ECO:0000259" key="1">
    <source>
        <dbReference type="Pfam" id="PF14534"/>
    </source>
</evidence>
<gene>
    <name evidence="2" type="ORF">PYV00_07270</name>
</gene>
<organism evidence="2 3">
    <name type="scientific">Novosphingobium album</name>
    <name type="common">ex Liu et al. 2023</name>
    <dbReference type="NCBI Taxonomy" id="3031130"/>
    <lineage>
        <taxon>Bacteria</taxon>
        <taxon>Pseudomonadati</taxon>
        <taxon>Pseudomonadota</taxon>
        <taxon>Alphaproteobacteria</taxon>
        <taxon>Sphingomonadales</taxon>
        <taxon>Sphingomonadaceae</taxon>
        <taxon>Novosphingobium</taxon>
    </lineage>
</organism>
<dbReference type="InterPro" id="IPR027843">
    <property type="entry name" value="DUF4440"/>
</dbReference>
<dbReference type="Proteomes" id="UP001216253">
    <property type="component" value="Unassembled WGS sequence"/>
</dbReference>
<protein>
    <submittedName>
        <fullName evidence="2">Nuclear transport factor 2 family protein</fullName>
    </submittedName>
</protein>
<dbReference type="InterPro" id="IPR032710">
    <property type="entry name" value="NTF2-like_dom_sf"/>
</dbReference>
<dbReference type="EMBL" id="JARESE010000019">
    <property type="protein sequence ID" value="MDE8651517.1"/>
    <property type="molecule type" value="Genomic_DNA"/>
</dbReference>
<reference evidence="2 3" key="1">
    <citation type="submission" date="2023-03" db="EMBL/GenBank/DDBJ databases">
        <title>NovoSphingobium album sp. nov. isolated from polycyclic aromatic hydrocarbons- and heavy-metal polluted soil.</title>
        <authorList>
            <person name="Liu Z."/>
            <person name="Wang K."/>
        </authorList>
    </citation>
    <scope>NUCLEOTIDE SEQUENCE [LARGE SCALE GENOMIC DNA]</scope>
    <source>
        <strain evidence="2 3">H3SJ31-1</strain>
    </source>
</reference>
<proteinExistence type="predicted"/>
<evidence type="ECO:0000313" key="3">
    <source>
        <dbReference type="Proteomes" id="UP001216253"/>
    </source>
</evidence>
<name>A0ABT5WN86_9SPHN</name>
<dbReference type="SUPFAM" id="SSF54427">
    <property type="entry name" value="NTF2-like"/>
    <property type="match status" value="1"/>
</dbReference>
<comment type="caution">
    <text evidence="2">The sequence shown here is derived from an EMBL/GenBank/DDBJ whole genome shotgun (WGS) entry which is preliminary data.</text>
</comment>
<keyword evidence="3" id="KW-1185">Reference proteome</keyword>
<dbReference type="Gene3D" id="3.10.450.50">
    <property type="match status" value="1"/>
</dbReference>
<feature type="domain" description="DUF4440" evidence="1">
    <location>
        <begin position="7"/>
        <end position="114"/>
    </location>
</feature>
<dbReference type="RefSeq" id="WP_275227614.1">
    <property type="nucleotide sequence ID" value="NZ_JARESE010000019.1"/>
</dbReference>